<protein>
    <submittedName>
        <fullName evidence="7">Cytochrome c biogenesis protein</fullName>
    </submittedName>
</protein>
<dbReference type="Proteomes" id="UP001596990">
    <property type="component" value="Unassembled WGS sequence"/>
</dbReference>
<feature type="transmembrane region" description="Helical" evidence="5">
    <location>
        <begin position="91"/>
        <end position="110"/>
    </location>
</feature>
<evidence type="ECO:0000256" key="3">
    <source>
        <dbReference type="ARBA" id="ARBA00022989"/>
    </source>
</evidence>
<evidence type="ECO:0000256" key="4">
    <source>
        <dbReference type="ARBA" id="ARBA00023136"/>
    </source>
</evidence>
<name>A0ABW3KZ80_9BACI</name>
<feature type="transmembrane region" description="Helical" evidence="5">
    <location>
        <begin position="6"/>
        <end position="24"/>
    </location>
</feature>
<feature type="transmembrane region" description="Helical" evidence="5">
    <location>
        <begin position="64"/>
        <end position="84"/>
    </location>
</feature>
<dbReference type="InterPro" id="IPR045062">
    <property type="entry name" value="Cyt_c_biogenesis_CcsA/CcmC"/>
</dbReference>
<keyword evidence="3 5" id="KW-1133">Transmembrane helix</keyword>
<feature type="transmembrane region" description="Helical" evidence="5">
    <location>
        <begin position="212"/>
        <end position="235"/>
    </location>
</feature>
<feature type="transmembrane region" description="Helical" evidence="5">
    <location>
        <begin position="182"/>
        <end position="206"/>
    </location>
</feature>
<evidence type="ECO:0000259" key="6">
    <source>
        <dbReference type="Pfam" id="PF01578"/>
    </source>
</evidence>
<evidence type="ECO:0000256" key="2">
    <source>
        <dbReference type="ARBA" id="ARBA00022692"/>
    </source>
</evidence>
<feature type="transmembrane region" description="Helical" evidence="5">
    <location>
        <begin position="36"/>
        <end position="58"/>
    </location>
</feature>
<evidence type="ECO:0000313" key="8">
    <source>
        <dbReference type="Proteomes" id="UP001596990"/>
    </source>
</evidence>
<dbReference type="Pfam" id="PF01578">
    <property type="entry name" value="Cytochrom_C_asm"/>
    <property type="match status" value="1"/>
</dbReference>
<dbReference type="PANTHER" id="PTHR30071:SF15">
    <property type="entry name" value="PROTEIN HEMX"/>
    <property type="match status" value="1"/>
</dbReference>
<dbReference type="InterPro" id="IPR002541">
    <property type="entry name" value="Cyt_c_assembly"/>
</dbReference>
<dbReference type="RefSeq" id="WP_386057811.1">
    <property type="nucleotide sequence ID" value="NZ_JBHTKL010000001.1"/>
</dbReference>
<comment type="caution">
    <text evidence="7">The sequence shown here is derived from an EMBL/GenBank/DDBJ whole genome shotgun (WGS) entry which is preliminary data.</text>
</comment>
<keyword evidence="4 5" id="KW-0472">Membrane</keyword>
<feature type="transmembrane region" description="Helical" evidence="5">
    <location>
        <begin position="130"/>
        <end position="161"/>
    </location>
</feature>
<feature type="transmembrane region" description="Helical" evidence="5">
    <location>
        <begin position="247"/>
        <end position="267"/>
    </location>
</feature>
<evidence type="ECO:0000313" key="7">
    <source>
        <dbReference type="EMBL" id="MFD1018935.1"/>
    </source>
</evidence>
<comment type="subcellular location">
    <subcellularLocation>
        <location evidence="1">Membrane</location>
        <topology evidence="1">Multi-pass membrane protein</topology>
    </subcellularLocation>
</comment>
<sequence>MLAAKWVYELIIILYALSVFGYFIDFIQHNRKVNKIAFWLLSLVWTLQTFFLLSQVFVKDNFPVMTVYDGLFFYAWILITFSLIINRLFMVDFLVFFTNLVGFFVMVLHITTKAQSELVKNGVRLVDELLITHISMALISYGFFTFSFIFSLLYLLQYRFLKKKQWNQKLRRIGDLDKLDSFAYIAVTIGVPLLTMGIILGVIWAYSSGDEFYWYDSKTLGSLLVLGVYIIFLFLRIVKGYQGRAIALYNTAAFLFLLVNFFLFGSLSNFHF</sequence>
<dbReference type="EMBL" id="JBHTKL010000001">
    <property type="protein sequence ID" value="MFD1018935.1"/>
    <property type="molecule type" value="Genomic_DNA"/>
</dbReference>
<feature type="domain" description="Cytochrome c assembly protein" evidence="6">
    <location>
        <begin position="66"/>
        <end position="268"/>
    </location>
</feature>
<gene>
    <name evidence="7" type="ORF">ACFQ2J_06955</name>
</gene>
<reference evidence="8" key="1">
    <citation type="journal article" date="2019" name="Int. J. Syst. Evol. Microbiol.">
        <title>The Global Catalogue of Microorganisms (GCM) 10K type strain sequencing project: providing services to taxonomists for standard genome sequencing and annotation.</title>
        <authorList>
            <consortium name="The Broad Institute Genomics Platform"/>
            <consortium name="The Broad Institute Genome Sequencing Center for Infectious Disease"/>
            <person name="Wu L."/>
            <person name="Ma J."/>
        </authorList>
    </citation>
    <scope>NUCLEOTIDE SEQUENCE [LARGE SCALE GENOMIC DNA]</scope>
    <source>
        <strain evidence="8">CCUG 56607</strain>
    </source>
</reference>
<evidence type="ECO:0000256" key="1">
    <source>
        <dbReference type="ARBA" id="ARBA00004141"/>
    </source>
</evidence>
<accession>A0ABW3KZ80</accession>
<proteinExistence type="predicted"/>
<dbReference type="PANTHER" id="PTHR30071">
    <property type="entry name" value="HEME EXPORTER PROTEIN C"/>
    <property type="match status" value="1"/>
</dbReference>
<organism evidence="7 8">
    <name type="scientific">Thalassobacillus hwangdonensis</name>
    <dbReference type="NCBI Taxonomy" id="546108"/>
    <lineage>
        <taxon>Bacteria</taxon>
        <taxon>Bacillati</taxon>
        <taxon>Bacillota</taxon>
        <taxon>Bacilli</taxon>
        <taxon>Bacillales</taxon>
        <taxon>Bacillaceae</taxon>
        <taxon>Thalassobacillus</taxon>
    </lineage>
</organism>
<evidence type="ECO:0000256" key="5">
    <source>
        <dbReference type="SAM" id="Phobius"/>
    </source>
</evidence>
<keyword evidence="8" id="KW-1185">Reference proteome</keyword>
<keyword evidence="2 5" id="KW-0812">Transmembrane</keyword>